<feature type="region of interest" description="Disordered" evidence="1">
    <location>
        <begin position="356"/>
        <end position="415"/>
    </location>
</feature>
<proteinExistence type="predicted"/>
<name>A0ABR2ZUE3_9AGAR</name>
<dbReference type="EMBL" id="JBBXMP010000049">
    <property type="protein sequence ID" value="KAL0065310.1"/>
    <property type="molecule type" value="Genomic_DNA"/>
</dbReference>
<keyword evidence="4" id="KW-1185">Reference proteome</keyword>
<dbReference type="InterPro" id="IPR036397">
    <property type="entry name" value="RNaseH_sf"/>
</dbReference>
<gene>
    <name evidence="3" type="ORF">AAF712_007644</name>
</gene>
<feature type="compositionally biased region" description="Basic and acidic residues" evidence="1">
    <location>
        <begin position="432"/>
        <end position="445"/>
    </location>
</feature>
<feature type="compositionally biased region" description="Low complexity" evidence="1">
    <location>
        <begin position="376"/>
        <end position="387"/>
    </location>
</feature>
<dbReference type="Pfam" id="PF01612">
    <property type="entry name" value="DNA_pol_A_exo1"/>
    <property type="match status" value="1"/>
</dbReference>
<comment type="caution">
    <text evidence="3">The sequence shown here is derived from an EMBL/GenBank/DDBJ whole genome shotgun (WGS) entry which is preliminary data.</text>
</comment>
<evidence type="ECO:0000259" key="2">
    <source>
        <dbReference type="Pfam" id="PF01612"/>
    </source>
</evidence>
<protein>
    <recommendedName>
        <fullName evidence="2">3'-5' exonuclease domain-containing protein</fullName>
    </recommendedName>
</protein>
<feature type="compositionally biased region" description="Basic and acidic residues" evidence="1">
    <location>
        <begin position="356"/>
        <end position="373"/>
    </location>
</feature>
<evidence type="ECO:0000313" key="4">
    <source>
        <dbReference type="Proteomes" id="UP001437256"/>
    </source>
</evidence>
<dbReference type="PANTHER" id="PTHR46814:SF1">
    <property type="entry name" value="EGALITARIAN, ISOFORM B"/>
    <property type="match status" value="1"/>
</dbReference>
<dbReference type="Proteomes" id="UP001437256">
    <property type="component" value="Unassembled WGS sequence"/>
</dbReference>
<accession>A0ABR2ZUE3</accession>
<feature type="domain" description="3'-5' exonuclease" evidence="2">
    <location>
        <begin position="42"/>
        <end position="250"/>
    </location>
</feature>
<reference evidence="3 4" key="1">
    <citation type="submission" date="2024-05" db="EMBL/GenBank/DDBJ databases">
        <title>A draft genome resource for the thread blight pathogen Marasmius tenuissimus strain MS-2.</title>
        <authorList>
            <person name="Yulfo-Soto G.E."/>
            <person name="Baruah I.K."/>
            <person name="Amoako-Attah I."/>
            <person name="Bukari Y."/>
            <person name="Meinhardt L.W."/>
            <person name="Bailey B.A."/>
            <person name="Cohen S.P."/>
        </authorList>
    </citation>
    <scope>NUCLEOTIDE SEQUENCE [LARGE SCALE GENOMIC DNA]</scope>
    <source>
        <strain evidence="3 4">MS-2</strain>
    </source>
</reference>
<dbReference type="SUPFAM" id="SSF53098">
    <property type="entry name" value="Ribonuclease H-like"/>
    <property type="match status" value="1"/>
</dbReference>
<dbReference type="Gene3D" id="3.30.420.10">
    <property type="entry name" value="Ribonuclease H-like superfamily/Ribonuclease H"/>
    <property type="match status" value="1"/>
</dbReference>
<evidence type="ECO:0000313" key="3">
    <source>
        <dbReference type="EMBL" id="KAL0065310.1"/>
    </source>
</evidence>
<dbReference type="InterPro" id="IPR002562">
    <property type="entry name" value="3'-5'_exonuclease_dom"/>
</dbReference>
<dbReference type="InterPro" id="IPR012337">
    <property type="entry name" value="RNaseH-like_sf"/>
</dbReference>
<sequence>MMDEESSPMPITSLANDLQNVSISTAQNDSIDLTLPDDVFVCDTEEGLTKAISELRTYHTLILDCEGEELGAQGGALSIISIRGVYSTSSSPPKTFLFDLVNLVPLGEPSTLLGPLFDLLSSTTTRKVVYDGRMDFCAIWFGYGATLNNVVDLQVAEVQRKMRTESVEARMRHLGRFFSPKATQAPSKREKYIHIHPLTGLGACLMANELAEKPKDTVDHHSWMIRPLSEAHLFYAAQDVYLINLLLSHFESQNLIDENLVHQSLRYVTIWKDEQRDKDDHFRSNPFFPLEILEYNPAVPRRPCDGCGRRFGQKSFPSNTWGSNHGRRFCHVCSIVPNWQQRKEFFEDLKKRKKEEKEREQEKGKEKTEEKETTVPSASSEPGAAPPTGDTNLLARPTGTAGRGSRANVLRGGGPIFVRGRGRVGAASLRRGMTEAMREETRKTESIPVYPRGRLAPTASFTRGGTGSRARGGNTLSVPVRGRGATPSRGNAVIGQAPAIAPQTTEVSRADDRSKRSAWSRGRASVSRGKPITRGGAPQTVPAATQITGDSEPRVSGGAGGSALPRRGNRGRGQGV</sequence>
<feature type="region of interest" description="Disordered" evidence="1">
    <location>
        <begin position="432"/>
        <end position="576"/>
    </location>
</feature>
<organism evidence="3 4">
    <name type="scientific">Marasmius tenuissimus</name>
    <dbReference type="NCBI Taxonomy" id="585030"/>
    <lineage>
        <taxon>Eukaryota</taxon>
        <taxon>Fungi</taxon>
        <taxon>Dikarya</taxon>
        <taxon>Basidiomycota</taxon>
        <taxon>Agaricomycotina</taxon>
        <taxon>Agaricomycetes</taxon>
        <taxon>Agaricomycetidae</taxon>
        <taxon>Agaricales</taxon>
        <taxon>Marasmiineae</taxon>
        <taxon>Marasmiaceae</taxon>
        <taxon>Marasmius</taxon>
    </lineage>
</organism>
<evidence type="ECO:0000256" key="1">
    <source>
        <dbReference type="SAM" id="MobiDB-lite"/>
    </source>
</evidence>
<dbReference type="PANTHER" id="PTHR46814">
    <property type="entry name" value="EGALITARIAN, ISOFORM B"/>
    <property type="match status" value="1"/>
</dbReference>